<dbReference type="OrthoDB" id="756017at2759"/>
<dbReference type="AlphaFoldDB" id="A0A9Q0K0E4"/>
<organism evidence="2 3">
    <name type="scientific">Protea cynaroides</name>
    <dbReference type="NCBI Taxonomy" id="273540"/>
    <lineage>
        <taxon>Eukaryota</taxon>
        <taxon>Viridiplantae</taxon>
        <taxon>Streptophyta</taxon>
        <taxon>Embryophyta</taxon>
        <taxon>Tracheophyta</taxon>
        <taxon>Spermatophyta</taxon>
        <taxon>Magnoliopsida</taxon>
        <taxon>Proteales</taxon>
        <taxon>Proteaceae</taxon>
        <taxon>Protea</taxon>
    </lineage>
</organism>
<comment type="caution">
    <text evidence="2">The sequence shown here is derived from an EMBL/GenBank/DDBJ whole genome shotgun (WGS) entry which is preliminary data.</text>
</comment>
<protein>
    <submittedName>
        <fullName evidence="2">Uncharacterized protein</fullName>
    </submittedName>
</protein>
<reference evidence="2" key="1">
    <citation type="journal article" date="2023" name="Plant J.">
        <title>The genome of the king protea, Protea cynaroides.</title>
        <authorList>
            <person name="Chang J."/>
            <person name="Duong T.A."/>
            <person name="Schoeman C."/>
            <person name="Ma X."/>
            <person name="Roodt D."/>
            <person name="Barker N."/>
            <person name="Li Z."/>
            <person name="Van de Peer Y."/>
            <person name="Mizrachi E."/>
        </authorList>
    </citation>
    <scope>NUCLEOTIDE SEQUENCE</scope>
    <source>
        <tissue evidence="2">Young leaves</tissue>
    </source>
</reference>
<keyword evidence="1" id="KW-0175">Coiled coil</keyword>
<name>A0A9Q0K0E4_9MAGN</name>
<sequence length="325" mass="35477">MASSITLPKFCPIGSTILKSRPCSRRLFVTARPLQATAEQHAADACNKASEALKHGNKSAQYAGEDMMNKAANTADQVAQKAKGMAKNATETAQDLTNKATQTAKEAWESAKNTTEKVKDTVVGKGQEAKECAKEKTEFLLLSAIAIRGKIFNETGITKTTELQRSKRPELDDTKTFLQRFIRNENDMATAAYVVTSSAFLTSHPSHGCNQCTLSVPLQLTPQLVLFTRIGNGEKTRMWLDPWHPDGILLLKYGPKIMDECASSRLDLISSMVIDGHWVDRPITLSVEASEAWRSITSFPCPSGGSEDVVQWLSPDPGAFASLKA</sequence>
<dbReference type="EMBL" id="JAMYWD010000011">
    <property type="protein sequence ID" value="KAJ4957320.1"/>
    <property type="molecule type" value="Genomic_DNA"/>
</dbReference>
<dbReference type="Proteomes" id="UP001141806">
    <property type="component" value="Unassembled WGS sequence"/>
</dbReference>
<dbReference type="Gene3D" id="1.10.287.700">
    <property type="entry name" value="Helix hairpin bin"/>
    <property type="match status" value="1"/>
</dbReference>
<keyword evidence="3" id="KW-1185">Reference proteome</keyword>
<evidence type="ECO:0000256" key="1">
    <source>
        <dbReference type="SAM" id="Coils"/>
    </source>
</evidence>
<evidence type="ECO:0000313" key="3">
    <source>
        <dbReference type="Proteomes" id="UP001141806"/>
    </source>
</evidence>
<proteinExistence type="predicted"/>
<evidence type="ECO:0000313" key="2">
    <source>
        <dbReference type="EMBL" id="KAJ4957320.1"/>
    </source>
</evidence>
<feature type="coiled-coil region" evidence="1">
    <location>
        <begin position="79"/>
        <end position="106"/>
    </location>
</feature>
<gene>
    <name evidence="2" type="ORF">NE237_014103</name>
</gene>
<accession>A0A9Q0K0E4</accession>